<dbReference type="EMBL" id="CP015106">
    <property type="protein sequence ID" value="ASJ14757.1"/>
    <property type="molecule type" value="Genomic_DNA"/>
</dbReference>
<dbReference type="OrthoDB" id="95245at2157"/>
<dbReference type="KEGG" id="trl:A3L10_06275"/>
<reference evidence="2 3" key="1">
    <citation type="submission" date="2016-04" db="EMBL/GenBank/DDBJ databases">
        <title>Complete genome sequence of Thermococcus radiotolerans type strain EJ2.</title>
        <authorList>
            <person name="Oger P.M."/>
        </authorList>
    </citation>
    <scope>NUCLEOTIDE SEQUENCE [LARGE SCALE GENOMIC DNA]</scope>
    <source>
        <strain evidence="2 3">EJ2</strain>
    </source>
</reference>
<keyword evidence="3" id="KW-1185">Reference proteome</keyword>
<evidence type="ECO:0000256" key="1">
    <source>
        <dbReference type="SAM" id="MobiDB-lite"/>
    </source>
</evidence>
<organism evidence="2 3">
    <name type="scientific">Thermococcus radiotolerans</name>
    <dbReference type="NCBI Taxonomy" id="187880"/>
    <lineage>
        <taxon>Archaea</taxon>
        <taxon>Methanobacteriati</taxon>
        <taxon>Methanobacteriota</taxon>
        <taxon>Thermococci</taxon>
        <taxon>Thermococcales</taxon>
        <taxon>Thermococcaceae</taxon>
        <taxon>Thermococcus</taxon>
    </lineage>
</organism>
<dbReference type="PROSITE" id="PS51257">
    <property type="entry name" value="PROKAR_LIPOPROTEIN"/>
    <property type="match status" value="1"/>
</dbReference>
<feature type="compositionally biased region" description="Low complexity" evidence="1">
    <location>
        <begin position="24"/>
        <end position="97"/>
    </location>
</feature>
<dbReference type="Proteomes" id="UP000250085">
    <property type="component" value="Chromosome"/>
</dbReference>
<accession>A0A2Z2N1C8</accession>
<evidence type="ECO:0000313" key="2">
    <source>
        <dbReference type="EMBL" id="ASJ14757.1"/>
    </source>
</evidence>
<feature type="compositionally biased region" description="Acidic residues" evidence="1">
    <location>
        <begin position="99"/>
        <end position="116"/>
    </location>
</feature>
<dbReference type="GeneID" id="33328437"/>
<sequence>MRKTSRILVLLLLSALVVISGCIGTTPSPTGTGPTTSENPTTSGTGETTSTAESSPTETGSETGTHTTTETATQTETQTETSTETSTPTETPAPNESIQYDEDGNVVCEGDADPDLGCEAGETNDNGTGPGFSLPDNLINVTLEPVIIPIYKLTANFTYAGPIGSDAFEPNGEKIEKVSIITSSTDPGKNVKFTITFENESLAAAYVHIPVFIDMFSGKKYVYEPTVLRFDEGEEFGRIWELHLYSTGFTLYELTGNGPVELQNGSVQLDGRRVSFTIENFSEIFPERVYLRIYGSTMTDKSPSLTYPYTGSFVIEAGKGWIDYYSPASFFTPEGKLYMEARGYDLMIKLYLDDRKYRDMMPMKVFFDSSDNGEADWVAYLDEDSFKLRDTYGSVYREGKVSTYIENDRHVVEFTIENFFSLVPWRYFRLWFAGQVQSPTFKPRFPAHSNIWVNATNGLSMDKDVDRYLVIVVEDVYIKGNKDSAEGEIQLVSWAFPVYWEHENDLDWEYGPIYAVGYPAKRWVEANDHSRLLYHDERAISVSYPFINGYPIFAMPLEEVKKYRKIYVHTAGWDLDDPGEYITLGAGFLVDAALGLATGEIGTAMKYGYNGVMFINQLVTGQGAAEWWGSTIVRDLGGDPDPVGYNGYAIDTNGNYRDGVLVEVWSADGNMRVTYLVQEVEVPRTLRYNTLQAYLDTVQFTKDTEFGDDEYYLYASGFISFKPEEVADVPDITREETTAMVPVQPVNRYPEAGVLSGNRFTTRPQMLIIGHTRADVPFLYLEYDGWEEDAGKWGNDDDPMGQVAITLLLDDDYFDWEPNSAIPTKEWSLEFPSCGVSGGCSKAWFWVRVKP</sequence>
<dbReference type="RefSeq" id="WP_088866840.1">
    <property type="nucleotide sequence ID" value="NZ_CP015106.1"/>
</dbReference>
<evidence type="ECO:0000313" key="3">
    <source>
        <dbReference type="Proteomes" id="UP000250085"/>
    </source>
</evidence>
<gene>
    <name evidence="2" type="ORF">A3L10_06275</name>
</gene>
<name>A0A2Z2N1C8_9EURY</name>
<feature type="region of interest" description="Disordered" evidence="1">
    <location>
        <begin position="24"/>
        <end position="130"/>
    </location>
</feature>
<dbReference type="AlphaFoldDB" id="A0A2Z2N1C8"/>
<protein>
    <submittedName>
        <fullName evidence="2">Uncharacterized protein</fullName>
    </submittedName>
</protein>
<proteinExistence type="predicted"/>